<feature type="region of interest" description="Disordered" evidence="3">
    <location>
        <begin position="2998"/>
        <end position="3104"/>
    </location>
</feature>
<dbReference type="Proteomes" id="UP000075714">
    <property type="component" value="Unassembled WGS sequence"/>
</dbReference>
<feature type="compositionally biased region" description="Low complexity" evidence="3">
    <location>
        <begin position="549"/>
        <end position="562"/>
    </location>
</feature>
<feature type="compositionally biased region" description="Basic and acidic residues" evidence="3">
    <location>
        <begin position="1469"/>
        <end position="1491"/>
    </location>
</feature>
<feature type="compositionally biased region" description="Low complexity" evidence="3">
    <location>
        <begin position="1458"/>
        <end position="1468"/>
    </location>
</feature>
<sequence length="3580" mass="358116">MVRLAGYKALNAAPRIQDAAPGLDGAGAPGRPPEETPEAQEARLVALYQSALLSAAEGRTQQAIEGFQTVLAHPILAPGPDGVASARGTLRELRLLATRNLADQLGQLQEQQAAAAAAAAGNVAGEWPVEGPFGDAGGQALVLLPLPPAAAEDAHGAGEQYGAAGTKGPSIAALQLQLYGEAVLQQHAEAQDGGAAAGGDVVLWHRLADAAARDGRLGLTRYALEAGLAASGGRHVVLLEKLLALQLRADDLAGALATCRSLAAVDPHHPWLRAGGRYGGGQPGADGGPEGGDGLQQRLLALVDPQAAALQAFLERQKREMSYMYGGDGLSYDGERGDAAGAGDGWRAPGSDALVLYGSGAPSADADAAALGLPPLWAPALAGELPERLAPAVLEPGCELELAVPLAAQPRHAPSLPSPSATQDTAVAGLANGPTGDGPQAQEPGASRVRLDMTAALVNINRLLRGLEPLAPRLAAAAVAAAAGGAEKSPAARRASGAEVVAAPSTERPLSLSLFGAVLRLQQPQTPPRANGAALAPVEAPPRLPLEPQPQCQAQPQPQLLLCNGPSHGDGPSAADLGAALGPQSGQASGGGGGGGGDEQQPSAAARAARDAAVGAPAQEEREAPPPVAADAPTAGDAGTEPMEVDATDGEREAGAAGGGASQGDGAGHGSQSEGGGERRAPRQRQGAGQERTGTGRGHHAQAAAGGDGAPVRTSARTRAAAVAAPGPGAAAGAPEQPTNAAAATRSRAVSGGSGGGGVGAKGPAGAAGAAAGQGAEEAAAWQKLWEQLHQLVPPANACAKERQVAGALVSVGPATGLPPAGPALPGGRLRRRSAAASDGGSGAGAASRRRSSAGGLPGRGCRRRSSQGQLVLSGVLGHGSSGPPAPGPALDLYGAGPMGRCLLQGAGIHTVAVAMLEAVLAQPAALAAWPPLVRQTVLLEPYASHLLHGGGSGGGDGEGDAVAAADWALLAALHLDQALRADERTAAAAAAARQAAAGAASVRSSGPPGGSPTKPPRAGRGRGAAAATGRRPASGSGPSADAPAGAQGAGGGGAGEAEAPDGLGRTEPRHHVWRAEELLRRLLAATVLLRIRGGGGALRSGQAEEANYFSASQQHPEKPQGGEALMPEPRDSSDAADGPPQCAVHGATGPPAPSAHARALCLHHWLRGHLLQREKQVLEAQESFLACLDLLPLADPAAFADDGDGDDGAGGAAAVGCVEQPSAAAAGGGGARDAASAWAAVWSLPGCALLRPPSEAAVLERVRSLEIFRTMATAEAAGAAGEHERVVELLREVAFPPEAVAEAAEAAAEDEEEEEGLEGGAGSQLADLRLRAMQLLRTALQELLRPPPPSPPRAVSAAAAPVPPLQQQQEAAAPGAHPQAAADGAPTAPEAAAAGLGAAAAAAAAAPTPTLAPAGLANGDAVAADGDRMAVDSTGAAGAVQDSAQRPLGADGDADAVEAAAAGAAAAAEHERAQREQAQRQRSERARADRVRRAALRPHRQLLLRCGISQLCHSLRVATAAGMEAVGGAGGSGPSSAAATTAGTALRAPAAELRECLTALRACRGVAADANAGAAQASGGAAELDTAVVERAPAEGGDGGGAADGADSLLPAACRPWVRRLQRRLLSYLQALQAVSALTEASAPAGGGGPGIGRLNSRLQAAKALRTLTLDAASGVLACHRLADGGGDGGFTAAASRADACFELVTCLVTAVCCSRPGLAATVAAGHVAAQPPPPQVVAAGAGAAATTASVIAAASAPASAPWELMPFLREALELLRGQVEALAGAGSPRAGAGSPTPGLVALHLLEWREAVAEESDSEAEGDAGASGSAAPRPAAGRAASDGPAGAATAAVSPDLSDGDAAVAGAGEESALADLEALPPLRAAASVLQVLRGAGGAAAAAPAATASDTIATEATAADAAGAALSVLDAEQRVRALQRLCGAHAQLLWLMFGVVCPWRDAGWGFRLGTAAAAAEAAAAADADDKPSVSSQADALLLWCSLAPHAALLAEPPPLPGLSAEAREGLEEAFQDRLQDLLPALEFLGRTLPPLPEALVADSRAARFVHDPALDDLVLSLRPAAHLPTWLRAAAAAATTAATGGALTAPPLPAAAVGVVTSDWVPVAFARDAEMEDAESAGLAVGVVAAASEELAEQRRRQQREDPLWEVHSQLYFCLLRAQGLDAAADPQAGGSSGGADAGLLAPDGAGAAALAADAALVLRDLALNPLRLRSWRALQTLHANASRRLLQELAVSLEPGGFGAAQGPGASAPAQLARLHSRAVRAAVAAAHLDPEPESRCFHLEEIAVLHHDLVAPCYPLYDDLVQPYDARPAAVAAGAGPLCALSAAAAPPPDMAAEWQAEAETMAPAVLAGPRGGYRRDWRFRAACRVAGDMYRQAAAVLEDEWEYEYGQGLVAARHKAPGWRSECLAHLAAAAVRTAADLKYGSGGGLLAPLVALHGRRLRWLAKGVAARRRREAATTAAVQAGGGRPPGSPADAEKERLELLELCGRYCFQRQLALRLHPDGDAHSGLPRLAPAAAPTASAAAAVAVGSADGSGAMTVDQLEEVLIDDARRALLFASRSYRPGKEAHHYHPARYYLAQAELLLGRPDEADAQLRPLFTPARGRASFALATGLIGDRGFEAQKRKAAAAAAAARAEGQRHWCQQRQQQQRRAGSGPKEAGSGRGGPGSDPNDSQTEGPTSSHEHGQGNPANEGEGDGAASRRGGGGGATRRPARDSAGEEDEAQERPGKRPRCGDGGLAAAVVAKAACEEETGEGEEEEGAAEEERPAKEPPRWSTQPTALWAVEPQLVLGHGLEEEDRQHVTALRKCLAMYLRVNWERGDLATVQSAVPVLYGAADKQPYVRDLAALALGLVSVGAAEAACSALGLPLEEAARLVQARGPNSPAAGGGAGSPEQWLAAALEERLQSVLRAAEAEVGAAAEAEAAATAAAAVKAAPGADTGAGSGAASPSGPEAVAATATATAATVGEAAAAADGSVAAPAAGGGAEPSAADPRVSGRSDPGAMECDQPATAAQPPQLQLPCPSQAQPSPPQAQPHMLTRHQHGTEAAGAAGAAAPGSRSGPRAGGGGSSAHSPAGGAASRKPSGLAASPAWVALLDALAPLCNLNLDYWLESSSGQATGGAAAAAAGGGGGGGSRPSPAAAATRAAAAARGYGRAVPGAAAAAVLQEPLLRCFSQLYVQALRRTPELGPQRLQELQKRCTRRGTRGASRLAGAGLRDLTKAISDALAAAQTPQAGDAAAAAATATPAVPPGATPAAGKRTAAEGSRSPAAAQPAATEPSGARPAALAEDGLAALAETAPAGAAAARPAAGPAAPVAGGPGPAAGAGGAAPAAGNAEVLAVIRQLMTAAQQQAGAQQAVLRLDAQTLAALVGSGKLPVPVGAEPGEDASGRPSLLYSMNTNHVRRQQQQQPSQQQQIVQPTAAATAQPAQRQGPSPQRAQQQQLHALQQQLQQQQFLQQLGQHRQQQQQQQREQQQQLAMAQYQAQLEAQRQQQRKYEDLVIALHDQVLPVVPSLAHRLVKGIEMQRTVEEAVRTITMRHSSEQAQLLENLILNVQARLR</sequence>
<name>A0A150GRQ3_GONPE</name>
<dbReference type="PANTHER" id="PTHR13037:SF24">
    <property type="entry name" value="POLYCOMB PROTEIN PCL-RELATED"/>
    <property type="match status" value="1"/>
</dbReference>
<feature type="compositionally biased region" description="Low complexity" evidence="3">
    <location>
        <begin position="3090"/>
        <end position="3101"/>
    </location>
</feature>
<protein>
    <submittedName>
        <fullName evidence="4">Uncharacterized protein</fullName>
    </submittedName>
</protein>
<feature type="compositionally biased region" description="Low complexity" evidence="3">
    <location>
        <begin position="813"/>
        <end position="828"/>
    </location>
</feature>
<feature type="region of interest" description="Disordered" evidence="3">
    <location>
        <begin position="1105"/>
        <end position="1154"/>
    </location>
</feature>
<evidence type="ECO:0000256" key="2">
    <source>
        <dbReference type="SAM" id="Coils"/>
    </source>
</evidence>
<feature type="region of interest" description="Disordered" evidence="3">
    <location>
        <begin position="1813"/>
        <end position="1854"/>
    </location>
</feature>
<feature type="compositionally biased region" description="Gly residues" evidence="3">
    <location>
        <begin position="588"/>
        <end position="598"/>
    </location>
</feature>
<feature type="region of interest" description="Disordered" evidence="3">
    <location>
        <begin position="3395"/>
        <end position="3414"/>
    </location>
</feature>
<dbReference type="OrthoDB" id="552796at2759"/>
<feature type="compositionally biased region" description="Gly residues" evidence="3">
    <location>
        <begin position="3338"/>
        <end position="3348"/>
    </location>
</feature>
<keyword evidence="1" id="KW-0945">Host-virus interaction</keyword>
<organism evidence="4 5">
    <name type="scientific">Gonium pectorale</name>
    <name type="common">Green alga</name>
    <dbReference type="NCBI Taxonomy" id="33097"/>
    <lineage>
        <taxon>Eukaryota</taxon>
        <taxon>Viridiplantae</taxon>
        <taxon>Chlorophyta</taxon>
        <taxon>core chlorophytes</taxon>
        <taxon>Chlorophyceae</taxon>
        <taxon>CS clade</taxon>
        <taxon>Chlamydomonadales</taxon>
        <taxon>Volvocaceae</taxon>
        <taxon>Gonium</taxon>
    </lineage>
</organism>
<reference evidence="5" key="1">
    <citation type="journal article" date="2016" name="Nat. Commun.">
        <title>The Gonium pectorale genome demonstrates co-option of cell cycle regulation during the evolution of multicellularity.</title>
        <authorList>
            <person name="Hanschen E.R."/>
            <person name="Marriage T.N."/>
            <person name="Ferris P.J."/>
            <person name="Hamaji T."/>
            <person name="Toyoda A."/>
            <person name="Fujiyama A."/>
            <person name="Neme R."/>
            <person name="Noguchi H."/>
            <person name="Minakuchi Y."/>
            <person name="Suzuki M."/>
            <person name="Kawai-Toyooka H."/>
            <person name="Smith D.R."/>
            <person name="Sparks H."/>
            <person name="Anderson J."/>
            <person name="Bakaric R."/>
            <person name="Luria V."/>
            <person name="Karger A."/>
            <person name="Kirschner M.W."/>
            <person name="Durand P.M."/>
            <person name="Michod R.E."/>
            <person name="Nozaki H."/>
            <person name="Olson B.J."/>
        </authorList>
    </citation>
    <scope>NUCLEOTIDE SEQUENCE [LARGE SCALE GENOMIC DNA]</scope>
    <source>
        <strain evidence="5">NIES-2863</strain>
    </source>
</reference>
<accession>A0A150GRQ3</accession>
<feature type="region of interest" description="Disordered" evidence="3">
    <location>
        <begin position="813"/>
        <end position="866"/>
    </location>
</feature>
<dbReference type="PANTHER" id="PTHR13037">
    <property type="entry name" value="FORMIN"/>
    <property type="match status" value="1"/>
</dbReference>
<feature type="compositionally biased region" description="Low complexity" evidence="3">
    <location>
        <begin position="3067"/>
        <end position="3082"/>
    </location>
</feature>
<feature type="compositionally biased region" description="Acidic residues" evidence="3">
    <location>
        <begin position="1308"/>
        <end position="1318"/>
    </location>
</feature>
<feature type="region of interest" description="Disordered" evidence="3">
    <location>
        <begin position="3329"/>
        <end position="3350"/>
    </location>
</feature>
<feature type="region of interest" description="Disordered" evidence="3">
    <location>
        <begin position="1301"/>
        <end position="1324"/>
    </location>
</feature>
<feature type="region of interest" description="Disordered" evidence="3">
    <location>
        <begin position="410"/>
        <end position="444"/>
    </location>
</feature>
<feature type="region of interest" description="Disordered" evidence="3">
    <location>
        <begin position="1458"/>
        <end position="1491"/>
    </location>
</feature>
<feature type="compositionally biased region" description="Low complexity" evidence="3">
    <location>
        <begin position="701"/>
        <end position="751"/>
    </location>
</feature>
<proteinExistence type="predicted"/>
<feature type="region of interest" description="Disordered" evidence="3">
    <location>
        <begin position="3261"/>
        <end position="3305"/>
    </location>
</feature>
<feature type="region of interest" description="Disordered" evidence="3">
    <location>
        <begin position="3422"/>
        <end position="3465"/>
    </location>
</feature>
<feature type="compositionally biased region" description="Low complexity" evidence="3">
    <location>
        <begin position="577"/>
        <end position="587"/>
    </location>
</feature>
<evidence type="ECO:0000313" key="4">
    <source>
        <dbReference type="EMBL" id="KXZ52464.1"/>
    </source>
</evidence>
<feature type="coiled-coil region" evidence="2">
    <location>
        <begin position="3477"/>
        <end position="3520"/>
    </location>
</feature>
<feature type="region of interest" description="Disordered" evidence="3">
    <location>
        <begin position="2657"/>
        <end position="2797"/>
    </location>
</feature>
<evidence type="ECO:0000256" key="1">
    <source>
        <dbReference type="ARBA" id="ARBA00022581"/>
    </source>
</evidence>
<dbReference type="STRING" id="33097.A0A150GRQ3"/>
<feature type="compositionally biased region" description="Low complexity" evidence="3">
    <location>
        <begin position="1824"/>
        <end position="1854"/>
    </location>
</feature>
<keyword evidence="2" id="KW-0175">Coiled coil</keyword>
<feature type="compositionally biased region" description="Low complexity" evidence="3">
    <location>
        <begin position="2998"/>
        <end position="3011"/>
    </location>
</feature>
<feature type="compositionally biased region" description="Low complexity" evidence="3">
    <location>
        <begin position="3028"/>
        <end position="3047"/>
    </location>
</feature>
<feature type="region of interest" description="Disordered" evidence="3">
    <location>
        <begin position="540"/>
        <end position="769"/>
    </location>
</feature>
<dbReference type="EMBL" id="LSYV01000010">
    <property type="protein sequence ID" value="KXZ52464.1"/>
    <property type="molecule type" value="Genomic_DNA"/>
</dbReference>
<evidence type="ECO:0000313" key="5">
    <source>
        <dbReference type="Proteomes" id="UP000075714"/>
    </source>
</evidence>
<feature type="compositionally biased region" description="Low complexity" evidence="3">
    <location>
        <begin position="684"/>
        <end position="693"/>
    </location>
</feature>
<feature type="region of interest" description="Disordered" evidence="3">
    <location>
        <begin position="18"/>
        <end position="39"/>
    </location>
</feature>
<feature type="compositionally biased region" description="Gly residues" evidence="3">
    <location>
        <begin position="752"/>
        <end position="763"/>
    </location>
</feature>
<keyword evidence="5" id="KW-1185">Reference proteome</keyword>
<feature type="compositionally biased region" description="Acidic residues" evidence="3">
    <location>
        <begin position="1814"/>
        <end position="1823"/>
    </location>
</feature>
<feature type="region of interest" description="Disordered" evidence="3">
    <location>
        <begin position="999"/>
        <end position="1067"/>
    </location>
</feature>
<feature type="compositionally biased region" description="Acidic residues" evidence="3">
    <location>
        <begin position="2769"/>
        <end position="2782"/>
    </location>
</feature>
<feature type="compositionally biased region" description="Polar residues" evidence="3">
    <location>
        <begin position="2690"/>
        <end position="2700"/>
    </location>
</feature>
<gene>
    <name evidence="4" type="ORF">GPECTOR_9g508</name>
</gene>
<feature type="compositionally biased region" description="Low complexity" evidence="3">
    <location>
        <begin position="629"/>
        <end position="641"/>
    </location>
</feature>
<feature type="compositionally biased region" description="Basic and acidic residues" evidence="3">
    <location>
        <begin position="2783"/>
        <end position="2792"/>
    </location>
</feature>
<evidence type="ECO:0000256" key="3">
    <source>
        <dbReference type="SAM" id="MobiDB-lite"/>
    </source>
</evidence>
<feature type="region of interest" description="Disordered" evidence="3">
    <location>
        <begin position="1366"/>
        <end position="1389"/>
    </location>
</feature>
<feature type="compositionally biased region" description="Gly residues" evidence="3">
    <location>
        <begin position="656"/>
        <end position="675"/>
    </location>
</feature>
<feature type="compositionally biased region" description="Low complexity" evidence="3">
    <location>
        <begin position="604"/>
        <end position="618"/>
    </location>
</feature>
<feature type="compositionally biased region" description="Low complexity" evidence="3">
    <location>
        <begin position="1024"/>
        <end position="1047"/>
    </location>
</feature>
<feature type="compositionally biased region" description="Low complexity" evidence="3">
    <location>
        <begin position="3426"/>
        <end position="3465"/>
    </location>
</feature>
<comment type="caution">
    <text evidence="4">The sequence shown here is derived from an EMBL/GenBank/DDBJ whole genome shotgun (WGS) entry which is preliminary data.</text>
</comment>